<dbReference type="AlphaFoldDB" id="A0AAE9XJ91"/>
<dbReference type="EC" id="2.7.7.7" evidence="1"/>
<dbReference type="InterPro" id="IPR027417">
    <property type="entry name" value="P-loop_NTPase"/>
</dbReference>
<sequence>MKTIQERQPVVYQTLFNALKHHALSHAYLFVGESGTGKQPTANWLASSFLCQDSTTPVACGNCSSCKRIHDQQHPDVHHLLPEGQSIKVNQMLAIKSHLGKSGMESAKQVLIVHQTERLTTAAANSLLKFIEEPEGELLVVFLTSNRQSVLPTIQSRCQVVYFQQIPSDELMSQFMSEGMLKKHAVLLAEIVNSTEQGLALYQEEWFEETVTIMEKWADYLSKRDPYAFVYVQQKIVPVFKDKTQQSWLFTCLTAHIKQTFLTQIPTLSQEEEYFFVKLQNSALEATKKWQANVSFQNVCEQLAAKITK</sequence>
<dbReference type="GO" id="GO:0006261">
    <property type="term" value="P:DNA-templated DNA replication"/>
    <property type="evidence" value="ECO:0007669"/>
    <property type="project" value="TreeGrafter"/>
</dbReference>
<dbReference type="NCBIfam" id="TIGR00678">
    <property type="entry name" value="holB"/>
    <property type="match status" value="1"/>
</dbReference>
<gene>
    <name evidence="1" type="primary">holB</name>
    <name evidence="1" type="ORF">PML95_03355</name>
</gene>
<dbReference type="FunFam" id="3.40.50.300:FF:001255">
    <property type="entry name" value="DNA polymerase III subunit delta"/>
    <property type="match status" value="1"/>
</dbReference>
<dbReference type="InterPro" id="IPR004622">
    <property type="entry name" value="DNA_pol_HolB"/>
</dbReference>
<dbReference type="EMBL" id="CP116507">
    <property type="protein sequence ID" value="WCG23291.1"/>
    <property type="molecule type" value="Genomic_DNA"/>
</dbReference>
<dbReference type="PANTHER" id="PTHR11669">
    <property type="entry name" value="REPLICATION FACTOR C / DNA POLYMERASE III GAMMA-TAU SUBUNIT"/>
    <property type="match status" value="1"/>
</dbReference>
<dbReference type="Proteomes" id="UP001179600">
    <property type="component" value="Chromosome"/>
</dbReference>
<dbReference type="PANTHER" id="PTHR11669:SF8">
    <property type="entry name" value="DNA POLYMERASE III SUBUNIT DELTA"/>
    <property type="match status" value="1"/>
</dbReference>
<organism evidence="1 2">
    <name type="scientific">Vagococcus lutrae</name>
    <dbReference type="NCBI Taxonomy" id="81947"/>
    <lineage>
        <taxon>Bacteria</taxon>
        <taxon>Bacillati</taxon>
        <taxon>Bacillota</taxon>
        <taxon>Bacilli</taxon>
        <taxon>Lactobacillales</taxon>
        <taxon>Enterococcaceae</taxon>
        <taxon>Vagococcus</taxon>
    </lineage>
</organism>
<dbReference type="GO" id="GO:0003887">
    <property type="term" value="F:DNA-directed DNA polymerase activity"/>
    <property type="evidence" value="ECO:0007669"/>
    <property type="project" value="UniProtKB-EC"/>
</dbReference>
<name>A0AAE9XJ91_9ENTE</name>
<accession>A0AAE9XJ91</accession>
<dbReference type="Pfam" id="PF13177">
    <property type="entry name" value="DNA_pol3_delta2"/>
    <property type="match status" value="1"/>
</dbReference>
<dbReference type="Gene3D" id="3.40.50.300">
    <property type="entry name" value="P-loop containing nucleotide triphosphate hydrolases"/>
    <property type="match status" value="1"/>
</dbReference>
<protein>
    <submittedName>
        <fullName evidence="1">DNA polymerase III subunit delta</fullName>
        <ecNumber evidence="1">2.7.7.7</ecNumber>
    </submittedName>
</protein>
<keyword evidence="1" id="KW-0548">Nucleotidyltransferase</keyword>
<dbReference type="InterPro" id="IPR050238">
    <property type="entry name" value="DNA_Rep/Repair_Clamp_Loader"/>
</dbReference>
<reference evidence="1" key="1">
    <citation type="submission" date="2023-01" db="EMBL/GenBank/DDBJ databases">
        <title>Oxazolidinone resistance genes in florfenicol resistant enterococci from beef cattle and veal calves at slaughter.</title>
        <authorList>
            <person name="Biggel M."/>
        </authorList>
    </citation>
    <scope>NUCLEOTIDE SEQUENCE</scope>
    <source>
        <strain evidence="1">K204-1</strain>
    </source>
</reference>
<dbReference type="GO" id="GO:0008408">
    <property type="term" value="F:3'-5' exonuclease activity"/>
    <property type="evidence" value="ECO:0007669"/>
    <property type="project" value="InterPro"/>
</dbReference>
<evidence type="ECO:0000313" key="2">
    <source>
        <dbReference type="Proteomes" id="UP001179600"/>
    </source>
</evidence>
<proteinExistence type="predicted"/>
<evidence type="ECO:0000313" key="1">
    <source>
        <dbReference type="EMBL" id="WCG23291.1"/>
    </source>
</evidence>
<dbReference type="SUPFAM" id="SSF52540">
    <property type="entry name" value="P-loop containing nucleoside triphosphate hydrolases"/>
    <property type="match status" value="1"/>
</dbReference>
<dbReference type="RefSeq" id="WP_272163595.1">
    <property type="nucleotide sequence ID" value="NZ_CP116507.1"/>
</dbReference>
<keyword evidence="1" id="KW-0808">Transferase</keyword>